<dbReference type="OrthoDB" id="5849172at2759"/>
<feature type="compositionally biased region" description="Basic and acidic residues" evidence="1">
    <location>
        <begin position="117"/>
        <end position="138"/>
    </location>
</feature>
<protein>
    <submittedName>
        <fullName evidence="2 4">Uncharacterized protein</fullName>
    </submittedName>
</protein>
<gene>
    <name evidence="2" type="ORF">HPBE_LOCUS21105</name>
</gene>
<sequence length="396" mass="44841">MVQGLRSTIEFITASVLIPQELGAEALSRLGWESNHHFALVSDNLISEKDKPGRSSSPSLPPQIVIREPRTDSELLILPTARCRSNSTGAVGSTAAAFLAGSRLRRTKSSTAIHLASDPKRISTRESDELPPRHERAVTGDSVFTSGLGSLSEDSTTEAGRRTTTLDSMVMEWESRSRVSTIVYCLSQGFVANRSHLIMQGTVADMVRDPHFANAARERWKLTPLKTKRFLEVNRNFGDPARYVYMTPVEELSLSRYRREVLADPWLFDELLQFKSGAPCVAQRNVIAHIVTLPSDIDVMCTVHWELTYACTPDEFVLPHNEDIAHLRREVLNQVDMLEIQQSTPEKKLLSLRSSYPWLFEWPCLYADVLELLDEYRFKSKSRAFLQEIFYNALRI</sequence>
<dbReference type="PANTHER" id="PTHR13298">
    <property type="entry name" value="CYTOSOLIC REGULATOR PIANISSIMO"/>
    <property type="match status" value="1"/>
</dbReference>
<evidence type="ECO:0000313" key="2">
    <source>
        <dbReference type="EMBL" id="VDP23369.1"/>
    </source>
</evidence>
<organism evidence="2">
    <name type="scientific">Heligmosomoides polygyrus</name>
    <name type="common">Parasitic roundworm</name>
    <dbReference type="NCBI Taxonomy" id="6339"/>
    <lineage>
        <taxon>Eukaryota</taxon>
        <taxon>Metazoa</taxon>
        <taxon>Ecdysozoa</taxon>
        <taxon>Nematoda</taxon>
        <taxon>Chromadorea</taxon>
        <taxon>Rhabditida</taxon>
        <taxon>Rhabditina</taxon>
        <taxon>Rhabditomorpha</taxon>
        <taxon>Strongyloidea</taxon>
        <taxon>Heligmosomidae</taxon>
        <taxon>Heligmosomoides</taxon>
    </lineage>
</organism>
<reference evidence="2 3" key="1">
    <citation type="submission" date="2018-11" db="EMBL/GenBank/DDBJ databases">
        <authorList>
            <consortium name="Pathogen Informatics"/>
        </authorList>
    </citation>
    <scope>NUCLEOTIDE SEQUENCE [LARGE SCALE GENOMIC DNA]</scope>
</reference>
<dbReference type="PANTHER" id="PTHR13298:SF11">
    <property type="entry name" value="RAPAMYCIN-INSENSITIVE COMPANION OF MTOR"/>
    <property type="match status" value="1"/>
</dbReference>
<accession>A0A3P8FIU9</accession>
<feature type="compositionally biased region" description="Polar residues" evidence="1">
    <location>
        <begin position="142"/>
        <end position="161"/>
    </location>
</feature>
<dbReference type="GO" id="GO:0043539">
    <property type="term" value="F:protein serine/threonine kinase activator activity"/>
    <property type="evidence" value="ECO:0007669"/>
    <property type="project" value="TreeGrafter"/>
</dbReference>
<keyword evidence="3" id="KW-1185">Reference proteome</keyword>
<dbReference type="Proteomes" id="UP000050761">
    <property type="component" value="Unassembled WGS sequence"/>
</dbReference>
<dbReference type="EMBL" id="UZAH01032702">
    <property type="protein sequence ID" value="VDP23369.1"/>
    <property type="molecule type" value="Genomic_DNA"/>
</dbReference>
<dbReference type="WBParaSite" id="HPBE_0002110601-mRNA-1">
    <property type="protein sequence ID" value="HPBE_0002110601-mRNA-1"/>
    <property type="gene ID" value="HPBE_0002110601"/>
</dbReference>
<evidence type="ECO:0000313" key="4">
    <source>
        <dbReference type="WBParaSite" id="HPBE_0002110601-mRNA-1"/>
    </source>
</evidence>
<reference evidence="4" key="2">
    <citation type="submission" date="2019-09" db="UniProtKB">
        <authorList>
            <consortium name="WormBaseParasite"/>
        </authorList>
    </citation>
    <scope>IDENTIFICATION</scope>
</reference>
<dbReference type="GO" id="GO:0031932">
    <property type="term" value="C:TORC2 complex"/>
    <property type="evidence" value="ECO:0007669"/>
    <property type="project" value="InterPro"/>
</dbReference>
<proteinExistence type="predicted"/>
<evidence type="ECO:0000256" key="1">
    <source>
        <dbReference type="SAM" id="MobiDB-lite"/>
    </source>
</evidence>
<dbReference type="GO" id="GO:0038203">
    <property type="term" value="P:TORC2 signaling"/>
    <property type="evidence" value="ECO:0007669"/>
    <property type="project" value="TreeGrafter"/>
</dbReference>
<evidence type="ECO:0000313" key="3">
    <source>
        <dbReference type="Proteomes" id="UP000050761"/>
    </source>
</evidence>
<name>A0A3P8FIU9_HELPZ</name>
<dbReference type="AlphaFoldDB" id="A0A3P8FIU9"/>
<feature type="region of interest" description="Disordered" evidence="1">
    <location>
        <begin position="114"/>
        <end position="161"/>
    </location>
</feature>
<dbReference type="GO" id="GO:0051897">
    <property type="term" value="P:positive regulation of phosphatidylinositol 3-kinase/protein kinase B signal transduction"/>
    <property type="evidence" value="ECO:0007669"/>
    <property type="project" value="TreeGrafter"/>
</dbReference>
<dbReference type="InterPro" id="IPR028268">
    <property type="entry name" value="Pianissimo_fam"/>
</dbReference>